<feature type="region of interest" description="Disordered" evidence="27">
    <location>
        <begin position="814"/>
        <end position="855"/>
    </location>
</feature>
<feature type="domain" description="Penicillin-binding protein transpeptidase" evidence="28">
    <location>
        <begin position="443"/>
        <end position="735"/>
    </location>
</feature>
<dbReference type="SUPFAM" id="SSF53955">
    <property type="entry name" value="Lysozyme-like"/>
    <property type="match status" value="1"/>
</dbReference>
<evidence type="ECO:0000256" key="27">
    <source>
        <dbReference type="SAM" id="MobiDB-lite"/>
    </source>
</evidence>
<dbReference type="UniPathway" id="UPA00219"/>
<dbReference type="AlphaFoldDB" id="M2Z0G5"/>
<feature type="domain" description="Penicillin-binding protein OB-like" evidence="30">
    <location>
        <begin position="325"/>
        <end position="441"/>
    </location>
</feature>
<dbReference type="eggNOG" id="COG5009">
    <property type="taxonomic scope" value="Bacteria"/>
</dbReference>
<dbReference type="PATRIC" id="fig|1244869.3.peg.4298"/>
<evidence type="ECO:0000256" key="13">
    <source>
        <dbReference type="ARBA" id="ARBA00022692"/>
    </source>
</evidence>
<dbReference type="GO" id="GO:0046677">
    <property type="term" value="P:response to antibiotic"/>
    <property type="evidence" value="ECO:0007669"/>
    <property type="project" value="UniProtKB-KW"/>
</dbReference>
<dbReference type="InterPro" id="IPR031376">
    <property type="entry name" value="PCB_OB"/>
</dbReference>
<evidence type="ECO:0000259" key="30">
    <source>
        <dbReference type="Pfam" id="PF17092"/>
    </source>
</evidence>
<dbReference type="STRING" id="1244869.H261_21823"/>
<dbReference type="EC" id="3.4.16.4" evidence="5"/>
<evidence type="ECO:0000256" key="5">
    <source>
        <dbReference type="ARBA" id="ARBA00012448"/>
    </source>
</evidence>
<comment type="similarity">
    <text evidence="4">In the N-terminal section; belongs to the glycosyltransferase 51 family.</text>
</comment>
<keyword evidence="22" id="KW-0961">Cell wall biogenesis/degradation</keyword>
<dbReference type="GO" id="GO:0006508">
    <property type="term" value="P:proteolysis"/>
    <property type="evidence" value="ECO:0007669"/>
    <property type="project" value="UniProtKB-KW"/>
</dbReference>
<feature type="domain" description="Glycosyl transferase family 51" evidence="29">
    <location>
        <begin position="56"/>
        <end position="235"/>
    </location>
</feature>
<evidence type="ECO:0000256" key="2">
    <source>
        <dbReference type="ARBA" id="ARBA00004752"/>
    </source>
</evidence>
<evidence type="ECO:0000256" key="16">
    <source>
        <dbReference type="ARBA" id="ARBA00022968"/>
    </source>
</evidence>
<dbReference type="InterPro" id="IPR012340">
    <property type="entry name" value="NA-bd_OB-fold"/>
</dbReference>
<keyword evidence="21" id="KW-0511">Multifunctional enzyme</keyword>
<organism evidence="31 32">
    <name type="scientific">Paramagnetospirillum caucaseum</name>
    <dbReference type="NCBI Taxonomy" id="1244869"/>
    <lineage>
        <taxon>Bacteria</taxon>
        <taxon>Pseudomonadati</taxon>
        <taxon>Pseudomonadota</taxon>
        <taxon>Alphaproteobacteria</taxon>
        <taxon>Rhodospirillales</taxon>
        <taxon>Magnetospirillaceae</taxon>
        <taxon>Paramagnetospirillum</taxon>
    </lineage>
</organism>
<name>M2Z0G5_9PROT</name>
<evidence type="ECO:0000313" key="32">
    <source>
        <dbReference type="Proteomes" id="UP000011744"/>
    </source>
</evidence>
<evidence type="ECO:0000256" key="12">
    <source>
        <dbReference type="ARBA" id="ARBA00022679"/>
    </source>
</evidence>
<keyword evidence="12" id="KW-0808">Transferase</keyword>
<dbReference type="Pfam" id="PF00905">
    <property type="entry name" value="Transpeptidase"/>
    <property type="match status" value="1"/>
</dbReference>
<gene>
    <name evidence="31" type="ORF">H261_21823</name>
</gene>
<evidence type="ECO:0000256" key="17">
    <source>
        <dbReference type="ARBA" id="ARBA00022984"/>
    </source>
</evidence>
<evidence type="ECO:0000256" key="6">
    <source>
        <dbReference type="ARBA" id="ARBA00018638"/>
    </source>
</evidence>
<dbReference type="FunFam" id="1.10.3810.10:FF:000003">
    <property type="entry name" value="Penicillin-binding protein 1a"/>
    <property type="match status" value="1"/>
</dbReference>
<keyword evidence="17" id="KW-0573">Peptidoglycan synthesis</keyword>
<reference evidence="31 32" key="1">
    <citation type="journal article" date="2014" name="Genome Announc.">
        <title>Draft Genome Sequence of Magnetospirillum sp. Strain SO-1, a Freshwater Magnetotactic Bacterium Isolated from the Ol'khovka River, Russia.</title>
        <authorList>
            <person name="Grouzdev D.S."/>
            <person name="Dziuba M.V."/>
            <person name="Sukhacheva M.S."/>
            <person name="Mardanov A.V."/>
            <person name="Beletskiy A.V."/>
            <person name="Kuznetsov B.B."/>
            <person name="Skryabin K.G."/>
        </authorList>
    </citation>
    <scope>NUCLEOTIDE SEQUENCE [LARGE SCALE GENOMIC DNA]</scope>
    <source>
        <strain evidence="31 32">SO-1</strain>
    </source>
</reference>
<dbReference type="GO" id="GO:0030288">
    <property type="term" value="C:outer membrane-bounded periplasmic space"/>
    <property type="evidence" value="ECO:0007669"/>
    <property type="project" value="TreeGrafter"/>
</dbReference>
<evidence type="ECO:0000256" key="21">
    <source>
        <dbReference type="ARBA" id="ARBA00023268"/>
    </source>
</evidence>
<keyword evidence="20" id="KW-0046">Antibiotic resistance</keyword>
<evidence type="ECO:0000259" key="28">
    <source>
        <dbReference type="Pfam" id="PF00905"/>
    </source>
</evidence>
<protein>
    <recommendedName>
        <fullName evidence="6">Penicillin-binding protein 1A</fullName>
        <ecNumber evidence="24">2.4.99.28</ecNumber>
        <ecNumber evidence="5">3.4.16.4</ecNumber>
    </recommendedName>
</protein>
<evidence type="ECO:0000256" key="3">
    <source>
        <dbReference type="ARBA" id="ARBA00007090"/>
    </source>
</evidence>
<evidence type="ECO:0000256" key="14">
    <source>
        <dbReference type="ARBA" id="ARBA00022801"/>
    </source>
</evidence>
<evidence type="ECO:0000313" key="31">
    <source>
        <dbReference type="EMBL" id="EME67770.1"/>
    </source>
</evidence>
<evidence type="ECO:0000256" key="9">
    <source>
        <dbReference type="ARBA" id="ARBA00022645"/>
    </source>
</evidence>
<feature type="compositionally biased region" description="Low complexity" evidence="27">
    <location>
        <begin position="842"/>
        <end position="855"/>
    </location>
</feature>
<sequence>MFRFLLGLFSLFILLAIVGAGGVLFVFWHYGRGLPDYHQLAHYEPPITTRVYGGDGRLVAEYAVEKRVFVPLPVIPQTVKDAFLSAEDKNFYSHAGIDPVGIARAIVVNVKNRGKGADRRPVGASTITQQVAKNFLLTNEVSIERKVKEAILALRIERTFTKDHILELYLNEIYLGGGAYGVAAAALNYFDKGLDELSVAEAAYLAALPKAPNNYNPHRHPQAAKERRDWVIGRMFEDGKITQAEYQAFVALPLEVRSRKEMQATQGADYFAEDIRREIMAKHGGETALYKGGLVVRASMDARLQAVGSKVLRQGLANYDRRHGWRGPVTRIPAAAGWGPLLAAVPRPGGADEAWQTAVVLALNDHEATLGLVGGKVGRVPFSEMKWARPALEKAHMGPFPRRPADVVALGDVILVEPAAKGEDGKPLPANSFSLRQIPKVEGALVAIDPHTGRVLAMVGGWSYGKSQFNRASQALRQPGSSFKPFIYLAALESGYTPSSLVLDAPIALPQGPGLPLWRPKNYNDDYLGPTTLRVGLEKSRNLMTVRLAQAIGMEKVADYSGRFGIYDNLPRQLSMALGAGETTPLKLTAAYAMLVNGGKKVRPTLIDRIQDRNGKTLFSHDLRFCDGCSANRFTGQDMPVLPDIREQMVDPVSAYQMVSIMEGVVQRGTGTSVRAVGKPLAGKTGTSNDSNDVWFVGFSPDLAVGVFVGFDDPATLGAKETGGSIAAPIFRDFMAEALKDKPPTPFRVPPGVRLVRVNAGTGKPAMPGDAKAIYEAFKGSDRMPGDEEDVLEGSGGIDAGFSFAPFLGAEEGGTAGVQITPPPGAVPGPDGTVPAAPPAQAPVSGPAPSAGGLY</sequence>
<comment type="caution">
    <text evidence="31">The sequence shown here is derived from an EMBL/GenBank/DDBJ whole genome shotgun (WGS) entry which is preliminary data.</text>
</comment>
<comment type="catalytic activity">
    <reaction evidence="23">
        <text>Preferential cleavage: (Ac)2-L-Lys-D-Ala-|-D-Ala. Also transpeptidation of peptidyl-alanyl moieties that are N-acyl substituents of D-alanine.</text>
        <dbReference type="EC" id="3.4.16.4"/>
    </reaction>
</comment>
<proteinExistence type="inferred from homology"/>
<evidence type="ECO:0000256" key="18">
    <source>
        <dbReference type="ARBA" id="ARBA00022989"/>
    </source>
</evidence>
<dbReference type="GO" id="GO:0005886">
    <property type="term" value="C:plasma membrane"/>
    <property type="evidence" value="ECO:0007669"/>
    <property type="project" value="UniProtKB-SubCell"/>
</dbReference>
<comment type="pathway">
    <text evidence="2">Cell wall biogenesis; peptidoglycan biosynthesis.</text>
</comment>
<keyword evidence="11" id="KW-0328">Glycosyltransferase</keyword>
<evidence type="ECO:0000256" key="11">
    <source>
        <dbReference type="ARBA" id="ARBA00022676"/>
    </source>
</evidence>
<keyword evidence="19" id="KW-0472">Membrane</keyword>
<keyword evidence="32" id="KW-1185">Reference proteome</keyword>
<evidence type="ECO:0000256" key="22">
    <source>
        <dbReference type="ARBA" id="ARBA00023316"/>
    </source>
</evidence>
<keyword evidence="8" id="KW-0997">Cell inner membrane</keyword>
<dbReference type="SUPFAM" id="SSF56601">
    <property type="entry name" value="beta-lactamase/transpeptidase-like"/>
    <property type="match status" value="1"/>
</dbReference>
<evidence type="ECO:0000256" key="24">
    <source>
        <dbReference type="ARBA" id="ARBA00044770"/>
    </source>
</evidence>
<keyword evidence="16" id="KW-0735">Signal-anchor</keyword>
<dbReference type="EMBL" id="AONQ01000107">
    <property type="protein sequence ID" value="EME67770.1"/>
    <property type="molecule type" value="Genomic_DNA"/>
</dbReference>
<keyword evidence="13" id="KW-0812">Transmembrane</keyword>
<dbReference type="GO" id="GO:0008658">
    <property type="term" value="F:penicillin binding"/>
    <property type="evidence" value="ECO:0007669"/>
    <property type="project" value="InterPro"/>
</dbReference>
<evidence type="ECO:0000259" key="29">
    <source>
        <dbReference type="Pfam" id="PF00912"/>
    </source>
</evidence>
<dbReference type="GO" id="GO:0008955">
    <property type="term" value="F:peptidoglycan glycosyltransferase activity"/>
    <property type="evidence" value="ECO:0007669"/>
    <property type="project" value="UniProtKB-EC"/>
</dbReference>
<dbReference type="GO" id="GO:0009002">
    <property type="term" value="F:serine-type D-Ala-D-Ala carboxypeptidase activity"/>
    <property type="evidence" value="ECO:0007669"/>
    <property type="project" value="UniProtKB-EC"/>
</dbReference>
<dbReference type="Pfam" id="PF00912">
    <property type="entry name" value="Transgly"/>
    <property type="match status" value="1"/>
</dbReference>
<dbReference type="InterPro" id="IPR036950">
    <property type="entry name" value="PBP_transglycosylase"/>
</dbReference>
<dbReference type="Gene3D" id="2.40.50.140">
    <property type="entry name" value="Nucleic acid-binding proteins"/>
    <property type="match status" value="1"/>
</dbReference>
<comment type="catalytic activity">
    <reaction evidence="25">
        <text>[GlcNAc-(1-&gt;4)-Mur2Ac(oyl-L-Ala-gamma-D-Glu-L-Lys-D-Ala-D-Ala)](n)-di-trans,octa-cis-undecaprenyl diphosphate + beta-D-GlcNAc-(1-&gt;4)-Mur2Ac(oyl-L-Ala-gamma-D-Glu-L-Lys-D-Ala-D-Ala)-di-trans,octa-cis-undecaprenyl diphosphate = [GlcNAc-(1-&gt;4)-Mur2Ac(oyl-L-Ala-gamma-D-Glu-L-Lys-D-Ala-D-Ala)](n+1)-di-trans,octa-cis-undecaprenyl diphosphate + di-trans,octa-cis-undecaprenyl diphosphate + H(+)</text>
        <dbReference type="Rhea" id="RHEA:23708"/>
        <dbReference type="Rhea" id="RHEA-COMP:9602"/>
        <dbReference type="Rhea" id="RHEA-COMP:9603"/>
        <dbReference type="ChEBI" id="CHEBI:15378"/>
        <dbReference type="ChEBI" id="CHEBI:58405"/>
        <dbReference type="ChEBI" id="CHEBI:60033"/>
        <dbReference type="ChEBI" id="CHEBI:78435"/>
        <dbReference type="EC" id="2.4.99.28"/>
    </reaction>
</comment>
<dbReference type="GO" id="GO:0009252">
    <property type="term" value="P:peptidoglycan biosynthetic process"/>
    <property type="evidence" value="ECO:0007669"/>
    <property type="project" value="UniProtKB-UniPathway"/>
</dbReference>
<evidence type="ECO:0000256" key="23">
    <source>
        <dbReference type="ARBA" id="ARBA00034000"/>
    </source>
</evidence>
<dbReference type="InterPro" id="IPR050396">
    <property type="entry name" value="Glycosyltr_51/Transpeptidase"/>
</dbReference>
<dbReference type="Gene3D" id="1.10.3810.10">
    <property type="entry name" value="Biosynthetic peptidoglycan transglycosylase-like"/>
    <property type="match status" value="1"/>
</dbReference>
<dbReference type="InterPro" id="IPR001460">
    <property type="entry name" value="PCN-bd_Tpept"/>
</dbReference>
<evidence type="ECO:0000256" key="8">
    <source>
        <dbReference type="ARBA" id="ARBA00022519"/>
    </source>
</evidence>
<dbReference type="NCBIfam" id="TIGR02074">
    <property type="entry name" value="PBP_1a_fam"/>
    <property type="match status" value="1"/>
</dbReference>
<evidence type="ECO:0000256" key="15">
    <source>
        <dbReference type="ARBA" id="ARBA00022960"/>
    </source>
</evidence>
<comment type="pathway">
    <text evidence="26">Glycan biosynthesis.</text>
</comment>
<dbReference type="PANTHER" id="PTHR32282:SF27">
    <property type="entry name" value="PENICILLIN-BINDING PROTEIN 1A"/>
    <property type="match status" value="1"/>
</dbReference>
<dbReference type="OrthoDB" id="9766909at2"/>
<dbReference type="InterPro" id="IPR012338">
    <property type="entry name" value="Beta-lactam/transpept-like"/>
</dbReference>
<evidence type="ECO:0000256" key="19">
    <source>
        <dbReference type="ARBA" id="ARBA00023136"/>
    </source>
</evidence>
<dbReference type="InterPro" id="IPR023346">
    <property type="entry name" value="Lysozyme-like_dom_sf"/>
</dbReference>
<evidence type="ECO:0000256" key="4">
    <source>
        <dbReference type="ARBA" id="ARBA00007739"/>
    </source>
</evidence>
<dbReference type="EC" id="2.4.99.28" evidence="24"/>
<dbReference type="GO" id="GO:0071555">
    <property type="term" value="P:cell wall organization"/>
    <property type="evidence" value="ECO:0007669"/>
    <property type="project" value="UniProtKB-KW"/>
</dbReference>
<evidence type="ECO:0000256" key="10">
    <source>
        <dbReference type="ARBA" id="ARBA00022670"/>
    </source>
</evidence>
<dbReference type="Pfam" id="PF17092">
    <property type="entry name" value="PCB_OB"/>
    <property type="match status" value="1"/>
</dbReference>
<keyword evidence="15" id="KW-0133">Cell shape</keyword>
<evidence type="ECO:0000256" key="25">
    <source>
        <dbReference type="ARBA" id="ARBA00049902"/>
    </source>
</evidence>
<evidence type="ECO:0000256" key="20">
    <source>
        <dbReference type="ARBA" id="ARBA00023251"/>
    </source>
</evidence>
<dbReference type="InterPro" id="IPR001264">
    <property type="entry name" value="Glyco_trans_51"/>
</dbReference>
<dbReference type="PANTHER" id="PTHR32282">
    <property type="entry name" value="BINDING PROTEIN TRANSPEPTIDASE, PUTATIVE-RELATED"/>
    <property type="match status" value="1"/>
</dbReference>
<evidence type="ECO:0000256" key="7">
    <source>
        <dbReference type="ARBA" id="ARBA00022475"/>
    </source>
</evidence>
<comment type="similarity">
    <text evidence="3">In the C-terminal section; belongs to the transpeptidase family.</text>
</comment>
<accession>M2Z0G5</accession>
<keyword evidence="18" id="KW-1133">Transmembrane helix</keyword>
<dbReference type="Proteomes" id="UP000011744">
    <property type="component" value="Unassembled WGS sequence"/>
</dbReference>
<dbReference type="GO" id="GO:0008360">
    <property type="term" value="P:regulation of cell shape"/>
    <property type="evidence" value="ECO:0007669"/>
    <property type="project" value="UniProtKB-KW"/>
</dbReference>
<keyword evidence="14" id="KW-0378">Hydrolase</keyword>
<dbReference type="Gene3D" id="3.40.710.10">
    <property type="entry name" value="DD-peptidase/beta-lactamase superfamily"/>
    <property type="match status" value="1"/>
</dbReference>
<keyword evidence="10" id="KW-0645">Protease</keyword>
<evidence type="ECO:0000256" key="1">
    <source>
        <dbReference type="ARBA" id="ARBA00004249"/>
    </source>
</evidence>
<dbReference type="RefSeq" id="WP_008621940.1">
    <property type="nucleotide sequence ID" value="NZ_AONQ01000107.1"/>
</dbReference>
<evidence type="ECO:0000256" key="26">
    <source>
        <dbReference type="ARBA" id="ARBA00060592"/>
    </source>
</evidence>
<keyword evidence="7" id="KW-1003">Cell membrane</keyword>
<comment type="subcellular location">
    <subcellularLocation>
        <location evidence="1">Cell inner membrane</location>
        <topology evidence="1">Single-pass type II membrane protein</topology>
    </subcellularLocation>
</comment>
<keyword evidence="9" id="KW-0121">Carboxypeptidase</keyword>